<evidence type="ECO:0000259" key="10">
    <source>
        <dbReference type="Pfam" id="PF00254"/>
    </source>
</evidence>
<evidence type="ECO:0000256" key="6">
    <source>
        <dbReference type="ARBA" id="ARBA00023186"/>
    </source>
</evidence>
<dbReference type="Gene3D" id="3.10.50.40">
    <property type="match status" value="1"/>
</dbReference>
<evidence type="ECO:0000256" key="7">
    <source>
        <dbReference type="ARBA" id="ARBA00023235"/>
    </source>
</evidence>
<dbReference type="Pfam" id="PF05697">
    <property type="entry name" value="Trigger_N"/>
    <property type="match status" value="1"/>
</dbReference>
<accession>V5WJT9</accession>
<organism evidence="13 14">
    <name type="scientific">Salinispira pacifica</name>
    <dbReference type="NCBI Taxonomy" id="1307761"/>
    <lineage>
        <taxon>Bacteria</taxon>
        <taxon>Pseudomonadati</taxon>
        <taxon>Spirochaetota</taxon>
        <taxon>Spirochaetia</taxon>
        <taxon>Spirochaetales</taxon>
        <taxon>Spirochaetaceae</taxon>
        <taxon>Salinispira</taxon>
    </lineage>
</organism>
<evidence type="ECO:0000256" key="8">
    <source>
        <dbReference type="ARBA" id="ARBA00029986"/>
    </source>
</evidence>
<comment type="subcellular location">
    <subcellularLocation>
        <location evidence="9">Cytoplasm</location>
    </subcellularLocation>
    <text evidence="9">About half TF is bound to the ribosome near the polypeptide exit tunnel while the other half is free in the cytoplasm.</text>
</comment>
<keyword evidence="9 13" id="KW-0132">Cell division</keyword>
<dbReference type="PANTHER" id="PTHR30560:SF3">
    <property type="entry name" value="TRIGGER FACTOR-LIKE PROTEIN TIG, CHLOROPLASTIC"/>
    <property type="match status" value="1"/>
</dbReference>
<proteinExistence type="inferred from homology"/>
<dbReference type="Proteomes" id="UP000018680">
    <property type="component" value="Chromosome"/>
</dbReference>
<dbReference type="GO" id="GO:0003755">
    <property type="term" value="F:peptidyl-prolyl cis-trans isomerase activity"/>
    <property type="evidence" value="ECO:0007669"/>
    <property type="project" value="UniProtKB-UniRule"/>
</dbReference>
<dbReference type="SUPFAM" id="SSF102735">
    <property type="entry name" value="Trigger factor ribosome-binding domain"/>
    <property type="match status" value="1"/>
</dbReference>
<protein>
    <recommendedName>
        <fullName evidence="4 9">Trigger factor</fullName>
        <shortName evidence="9">TF</shortName>
        <ecNumber evidence="3 9">5.2.1.8</ecNumber>
    </recommendedName>
    <alternativeName>
        <fullName evidence="8 9">PPIase</fullName>
    </alternativeName>
</protein>
<evidence type="ECO:0000256" key="1">
    <source>
        <dbReference type="ARBA" id="ARBA00000971"/>
    </source>
</evidence>
<dbReference type="EC" id="5.2.1.8" evidence="3 9"/>
<evidence type="ECO:0000256" key="3">
    <source>
        <dbReference type="ARBA" id="ARBA00013194"/>
    </source>
</evidence>
<dbReference type="InterPro" id="IPR008881">
    <property type="entry name" value="Trigger_fac_ribosome-bd_bac"/>
</dbReference>
<dbReference type="InterPro" id="IPR005215">
    <property type="entry name" value="Trig_fac"/>
</dbReference>
<keyword evidence="14" id="KW-1185">Reference proteome</keyword>
<dbReference type="KEGG" id="slr:L21SP2_2502"/>
<comment type="similarity">
    <text evidence="2 9">Belongs to the FKBP-type PPIase family. Tig subfamily.</text>
</comment>
<dbReference type="HAMAP" id="MF_00303">
    <property type="entry name" value="Trigger_factor_Tig"/>
    <property type="match status" value="1"/>
</dbReference>
<feature type="domain" description="Trigger factor ribosome-binding bacterial" evidence="11">
    <location>
        <begin position="5"/>
        <end position="149"/>
    </location>
</feature>
<keyword evidence="5 9" id="KW-0697">Rotamase</keyword>
<keyword evidence="9" id="KW-0131">Cell cycle</keyword>
<dbReference type="OrthoDB" id="9767721at2"/>
<reference evidence="13 14" key="1">
    <citation type="journal article" date="2015" name="Stand. Genomic Sci.">
        <title>Complete genome sequence and description of Salinispira pacifica gen. nov., sp. nov., a novel spirochaete isolated form a hypersaline microbial mat.</title>
        <authorList>
            <person name="Ben Hania W."/>
            <person name="Joseph M."/>
            <person name="Schumann P."/>
            <person name="Bunk B."/>
            <person name="Fiebig A."/>
            <person name="Sproer C."/>
            <person name="Klenk H.P."/>
            <person name="Fardeau M.L."/>
            <person name="Spring S."/>
        </authorList>
    </citation>
    <scope>NUCLEOTIDE SEQUENCE [LARGE SCALE GENOMIC DNA]</scope>
    <source>
        <strain evidence="13 14">L21-RPul-D2</strain>
    </source>
</reference>
<dbReference type="InterPro" id="IPR037041">
    <property type="entry name" value="Trigger_fac_C_sf"/>
</dbReference>
<evidence type="ECO:0000313" key="13">
    <source>
        <dbReference type="EMBL" id="AHC15854.1"/>
    </source>
</evidence>
<dbReference type="InterPro" id="IPR036611">
    <property type="entry name" value="Trigger_fac_ribosome-bd_sf"/>
</dbReference>
<dbReference type="NCBIfam" id="TIGR00115">
    <property type="entry name" value="tig"/>
    <property type="match status" value="1"/>
</dbReference>
<dbReference type="InterPro" id="IPR046357">
    <property type="entry name" value="PPIase_dom_sf"/>
</dbReference>
<comment type="function">
    <text evidence="9">Involved in protein export. Acts as a chaperone by maintaining the newly synthesized protein in an open conformation. Functions as a peptidyl-prolyl cis-trans isomerase.</text>
</comment>
<dbReference type="GO" id="GO:0051083">
    <property type="term" value="P:'de novo' cotranslational protein folding"/>
    <property type="evidence" value="ECO:0007669"/>
    <property type="project" value="TreeGrafter"/>
</dbReference>
<keyword evidence="6 9" id="KW-0143">Chaperone</keyword>
<dbReference type="InterPro" id="IPR027304">
    <property type="entry name" value="Trigger_fact/SurA_dom_sf"/>
</dbReference>
<dbReference type="SUPFAM" id="SSF54534">
    <property type="entry name" value="FKBP-like"/>
    <property type="match status" value="1"/>
</dbReference>
<dbReference type="GO" id="GO:0044183">
    <property type="term" value="F:protein folding chaperone"/>
    <property type="evidence" value="ECO:0007669"/>
    <property type="project" value="TreeGrafter"/>
</dbReference>
<dbReference type="HOGENOM" id="CLU_033058_3_1_12"/>
<dbReference type="GO" id="GO:0043335">
    <property type="term" value="P:protein unfolding"/>
    <property type="evidence" value="ECO:0007669"/>
    <property type="project" value="TreeGrafter"/>
</dbReference>
<comment type="catalytic activity">
    <reaction evidence="1 9">
        <text>[protein]-peptidylproline (omega=180) = [protein]-peptidylproline (omega=0)</text>
        <dbReference type="Rhea" id="RHEA:16237"/>
        <dbReference type="Rhea" id="RHEA-COMP:10747"/>
        <dbReference type="Rhea" id="RHEA-COMP:10748"/>
        <dbReference type="ChEBI" id="CHEBI:83833"/>
        <dbReference type="ChEBI" id="CHEBI:83834"/>
        <dbReference type="EC" id="5.2.1.8"/>
    </reaction>
</comment>
<dbReference type="Pfam" id="PF05698">
    <property type="entry name" value="Trigger_C"/>
    <property type="match status" value="1"/>
</dbReference>
<dbReference type="Gene3D" id="3.30.70.1050">
    <property type="entry name" value="Trigger factor ribosome-binding domain"/>
    <property type="match status" value="1"/>
</dbReference>
<dbReference type="EMBL" id="CP006939">
    <property type="protein sequence ID" value="AHC15854.1"/>
    <property type="molecule type" value="Genomic_DNA"/>
</dbReference>
<feature type="domain" description="Trigger factor C-terminal" evidence="12">
    <location>
        <begin position="269"/>
        <end position="430"/>
    </location>
</feature>
<evidence type="ECO:0000313" key="14">
    <source>
        <dbReference type="Proteomes" id="UP000018680"/>
    </source>
</evidence>
<dbReference type="STRING" id="1307761.L21SP2_2502"/>
<dbReference type="RefSeq" id="WP_024268757.1">
    <property type="nucleotide sequence ID" value="NC_023035.1"/>
</dbReference>
<evidence type="ECO:0000256" key="5">
    <source>
        <dbReference type="ARBA" id="ARBA00023110"/>
    </source>
</evidence>
<dbReference type="Gene3D" id="1.10.3120.10">
    <property type="entry name" value="Trigger factor, C-terminal domain"/>
    <property type="match status" value="1"/>
</dbReference>
<dbReference type="AlphaFoldDB" id="V5WJT9"/>
<dbReference type="PATRIC" id="fig|1307761.3.peg.2494"/>
<gene>
    <name evidence="9" type="primary">tig</name>
    <name evidence="13" type="ORF">L21SP2_2502</name>
</gene>
<dbReference type="PIRSF" id="PIRSF003095">
    <property type="entry name" value="Trigger_factor"/>
    <property type="match status" value="1"/>
</dbReference>
<comment type="domain">
    <text evidence="9">Consists of 3 domains; the N-terminus binds the ribosome, the middle domain has PPIase activity, while the C-terminus has intrinsic chaperone activity on its own.</text>
</comment>
<dbReference type="InterPro" id="IPR008880">
    <property type="entry name" value="Trigger_fac_C"/>
</dbReference>
<dbReference type="SUPFAM" id="SSF109998">
    <property type="entry name" value="Triger factor/SurA peptide-binding domain-like"/>
    <property type="match status" value="1"/>
</dbReference>
<feature type="domain" description="PPIase FKBP-type" evidence="10">
    <location>
        <begin position="163"/>
        <end position="221"/>
    </location>
</feature>
<evidence type="ECO:0000256" key="2">
    <source>
        <dbReference type="ARBA" id="ARBA00005464"/>
    </source>
</evidence>
<name>V5WJT9_9SPIO</name>
<dbReference type="eggNOG" id="COG0544">
    <property type="taxonomic scope" value="Bacteria"/>
</dbReference>
<dbReference type="GO" id="GO:0051301">
    <property type="term" value="P:cell division"/>
    <property type="evidence" value="ECO:0007669"/>
    <property type="project" value="UniProtKB-KW"/>
</dbReference>
<evidence type="ECO:0000256" key="9">
    <source>
        <dbReference type="HAMAP-Rule" id="MF_00303"/>
    </source>
</evidence>
<sequence>MIESKNVERLENSKVRLSVTVAKEAAQKEYDGLLKQYSKKAHIKGFRPGKAPAAVLEQKFGDSIRVEAAQKLIEESLKTIYEEIDEKPLQYAAPELDGELEFNPGQEFKFAVTYDIFPEVDVKEAGGITVEEPQVTIGKDAIEAELKQIQEQNAIVSEKSEGTVEKDNIITINYSELDENGEEIQGSSREDYSFTVGSGYNLYKIDDDVLGMKLDEEKTFTKKYGDDVDDPSLAGETKNIKVKVTKIKEKDLPELDDELAQDVDEKYSTLDDLKKDIKKRLATNKDNQLRKVKTDALVEQLVEKNPVELPDSMVQAELNANWQNFIRQFGGDEKMVESLLGAQNNTRETLFNEWRPGAEQRLKSQIILSKLIEDREIEASDEEVDTEIKKVADQNNMSEEEVRNYYQQNQMMEYIRQDIKERKLVDRLLEENTVKKGKKVKYLDFIQSNA</sequence>
<dbReference type="InterPro" id="IPR001179">
    <property type="entry name" value="PPIase_FKBP_dom"/>
</dbReference>
<keyword evidence="7 9" id="KW-0413">Isomerase</keyword>
<evidence type="ECO:0000256" key="4">
    <source>
        <dbReference type="ARBA" id="ARBA00016902"/>
    </source>
</evidence>
<evidence type="ECO:0000259" key="11">
    <source>
        <dbReference type="Pfam" id="PF05697"/>
    </source>
</evidence>
<dbReference type="GO" id="GO:0043022">
    <property type="term" value="F:ribosome binding"/>
    <property type="evidence" value="ECO:0007669"/>
    <property type="project" value="TreeGrafter"/>
</dbReference>
<keyword evidence="9" id="KW-0963">Cytoplasm</keyword>
<dbReference type="GO" id="GO:0015031">
    <property type="term" value="P:protein transport"/>
    <property type="evidence" value="ECO:0007669"/>
    <property type="project" value="UniProtKB-UniRule"/>
</dbReference>
<dbReference type="GO" id="GO:0005737">
    <property type="term" value="C:cytoplasm"/>
    <property type="evidence" value="ECO:0007669"/>
    <property type="project" value="UniProtKB-SubCell"/>
</dbReference>
<evidence type="ECO:0000259" key="12">
    <source>
        <dbReference type="Pfam" id="PF05698"/>
    </source>
</evidence>
<dbReference type="PANTHER" id="PTHR30560">
    <property type="entry name" value="TRIGGER FACTOR CHAPERONE AND PEPTIDYL-PROLYL CIS/TRANS ISOMERASE"/>
    <property type="match status" value="1"/>
</dbReference>
<dbReference type="Pfam" id="PF00254">
    <property type="entry name" value="FKBP_C"/>
    <property type="match status" value="1"/>
</dbReference>